<feature type="region of interest" description="Disordered" evidence="1">
    <location>
        <begin position="184"/>
        <end position="234"/>
    </location>
</feature>
<feature type="compositionally biased region" description="Low complexity" evidence="1">
    <location>
        <begin position="420"/>
        <end position="434"/>
    </location>
</feature>
<gene>
    <name evidence="2" type="ORF">ACELLULO517_09235</name>
</gene>
<sequence length="444" mass="46168">MSDIESIGISLVLENGVGEGLRRLQQDLTLFDRATAERAARMQKLAAVHLPGLNLAPIAERRIQVTAAPRQVTARPVAPARDTDRRAWLPPPIRPVRPPVTPWPAKPAASQPPQRPIADRATPPLQSVPVAARPAVARPQPNPGLAPAKAKAAPPAVAATASPASPKVVAPRQRPQIAVTLSSAPVAQSKVSPVVPPIASPPPRARPSPQSVADSTMKPIPAAQPAAAPAAPVEKARLAARPTVVASIPPTPTLTPPVLRQTDGVVPPARLPIPAPRPTPVIAVTATAPKSSPLAASPRPQILPPIAAAPVQRPDQPEPSPERPRLTPPPILAARIATSWPAPRAAVLPSPPLGKSPVPIASVGRQLAVPTPSPTEPDKAPPTAALPPDPQSAEAATLRGDIMIDGIQMGRWLAESMARQAARPPTAARRFNTRMAPSWPGYTN</sequence>
<accession>A0A963Z0E9</accession>
<evidence type="ECO:0000313" key="2">
    <source>
        <dbReference type="EMBL" id="MCB8880414.1"/>
    </source>
</evidence>
<evidence type="ECO:0000313" key="3">
    <source>
        <dbReference type="Proteomes" id="UP000721844"/>
    </source>
</evidence>
<reference evidence="2 3" key="1">
    <citation type="journal article" date="2021" name="Microorganisms">
        <title>Acidisoma silvae sp. nov. and Acidisomacellulosilytica sp. nov., Two Acidophilic Bacteria Isolated from Decaying Wood, Hydrolyzing Cellulose and Producing Poly-3-hydroxybutyrate.</title>
        <authorList>
            <person name="Mieszkin S."/>
            <person name="Pouder E."/>
            <person name="Uroz S."/>
            <person name="Simon-Colin C."/>
            <person name="Alain K."/>
        </authorList>
    </citation>
    <scope>NUCLEOTIDE SEQUENCE [LARGE SCALE GENOMIC DNA]</scope>
    <source>
        <strain evidence="2 3">HW T5.17</strain>
    </source>
</reference>
<feature type="compositionally biased region" description="Pro residues" evidence="1">
    <location>
        <begin position="89"/>
        <end position="105"/>
    </location>
</feature>
<comment type="caution">
    <text evidence="2">The sequence shown here is derived from an EMBL/GenBank/DDBJ whole genome shotgun (WGS) entry which is preliminary data.</text>
</comment>
<feature type="region of interest" description="Disordered" evidence="1">
    <location>
        <begin position="344"/>
        <end position="393"/>
    </location>
</feature>
<protein>
    <submittedName>
        <fullName evidence="2">Uncharacterized protein</fullName>
    </submittedName>
</protein>
<keyword evidence="3" id="KW-1185">Reference proteome</keyword>
<feature type="region of interest" description="Disordered" evidence="1">
    <location>
        <begin position="420"/>
        <end position="444"/>
    </location>
</feature>
<dbReference type="EMBL" id="JAESVA010000003">
    <property type="protein sequence ID" value="MCB8880414.1"/>
    <property type="molecule type" value="Genomic_DNA"/>
</dbReference>
<feature type="region of interest" description="Disordered" evidence="1">
    <location>
        <begin position="74"/>
        <end position="122"/>
    </location>
</feature>
<feature type="compositionally biased region" description="Low complexity" evidence="1">
    <location>
        <begin position="207"/>
        <end position="233"/>
    </location>
</feature>
<proteinExistence type="predicted"/>
<feature type="compositionally biased region" description="Pro residues" evidence="1">
    <location>
        <begin position="194"/>
        <end position="206"/>
    </location>
</feature>
<dbReference type="Proteomes" id="UP000721844">
    <property type="component" value="Unassembled WGS sequence"/>
</dbReference>
<organism evidence="2 3">
    <name type="scientific">Acidisoma cellulosilyticum</name>
    <dbReference type="NCBI Taxonomy" id="2802395"/>
    <lineage>
        <taxon>Bacteria</taxon>
        <taxon>Pseudomonadati</taxon>
        <taxon>Pseudomonadota</taxon>
        <taxon>Alphaproteobacteria</taxon>
        <taxon>Acetobacterales</taxon>
        <taxon>Acidocellaceae</taxon>
        <taxon>Acidisoma</taxon>
    </lineage>
</organism>
<dbReference type="AlphaFoldDB" id="A0A963Z0E9"/>
<evidence type="ECO:0000256" key="1">
    <source>
        <dbReference type="SAM" id="MobiDB-lite"/>
    </source>
</evidence>
<name>A0A963Z0E9_9PROT</name>
<dbReference type="RefSeq" id="WP_227307061.1">
    <property type="nucleotide sequence ID" value="NZ_JAESVA010000003.1"/>
</dbReference>